<dbReference type="Gene3D" id="3.40.50.300">
    <property type="entry name" value="P-loop containing nucleotide triphosphate hydrolases"/>
    <property type="match status" value="1"/>
</dbReference>
<dbReference type="GO" id="GO:0005886">
    <property type="term" value="C:plasma membrane"/>
    <property type="evidence" value="ECO:0007669"/>
    <property type="project" value="UniProtKB-SubCell"/>
</dbReference>
<feature type="domain" description="ABC transporter" evidence="6">
    <location>
        <begin position="342"/>
        <end position="551"/>
    </location>
</feature>
<dbReference type="GO" id="GO:0015421">
    <property type="term" value="F:ABC-type oligopeptide transporter activity"/>
    <property type="evidence" value="ECO:0007669"/>
    <property type="project" value="TreeGrafter"/>
</dbReference>
<keyword evidence="9" id="KW-1185">Reference proteome</keyword>
<dbReference type="PANTHER" id="PTHR43394">
    <property type="entry name" value="ATP-DEPENDENT PERMEASE MDL1, MITOCHONDRIAL"/>
    <property type="match status" value="1"/>
</dbReference>
<evidence type="ECO:0000256" key="3">
    <source>
        <dbReference type="ARBA" id="ARBA00022989"/>
    </source>
</evidence>
<dbReference type="Proteomes" id="UP000050454">
    <property type="component" value="Unassembled WGS sequence"/>
</dbReference>
<accession>A0A0P7BZC7</accession>
<feature type="transmembrane region" description="Helical" evidence="5">
    <location>
        <begin position="60"/>
        <end position="81"/>
    </location>
</feature>
<keyword evidence="4 5" id="KW-0472">Membrane</keyword>
<dbReference type="SUPFAM" id="SSF90123">
    <property type="entry name" value="ABC transporter transmembrane region"/>
    <property type="match status" value="1"/>
</dbReference>
<comment type="subcellular location">
    <subcellularLocation>
        <location evidence="1">Cell membrane</location>
        <topology evidence="1">Multi-pass membrane protein</topology>
    </subcellularLocation>
</comment>
<evidence type="ECO:0000256" key="4">
    <source>
        <dbReference type="ARBA" id="ARBA00023136"/>
    </source>
</evidence>
<evidence type="ECO:0008006" key="10">
    <source>
        <dbReference type="Google" id="ProtNLM"/>
    </source>
</evidence>
<organism evidence="8 9">
    <name type="scientific">Jiulongibacter sediminis</name>
    <dbReference type="NCBI Taxonomy" id="1605367"/>
    <lineage>
        <taxon>Bacteria</taxon>
        <taxon>Pseudomonadati</taxon>
        <taxon>Bacteroidota</taxon>
        <taxon>Cytophagia</taxon>
        <taxon>Cytophagales</taxon>
        <taxon>Leadbetterellaceae</taxon>
        <taxon>Jiulongibacter</taxon>
    </lineage>
</organism>
<keyword evidence="2 5" id="KW-0812">Transmembrane</keyword>
<evidence type="ECO:0000313" key="8">
    <source>
        <dbReference type="EMBL" id="KPM47574.1"/>
    </source>
</evidence>
<proteinExistence type="predicted"/>
<name>A0A0P7BZC7_9BACT</name>
<evidence type="ECO:0000256" key="2">
    <source>
        <dbReference type="ARBA" id="ARBA00022692"/>
    </source>
</evidence>
<dbReference type="InterPro" id="IPR011527">
    <property type="entry name" value="ABC1_TM_dom"/>
</dbReference>
<evidence type="ECO:0000313" key="9">
    <source>
        <dbReference type="Proteomes" id="UP000050454"/>
    </source>
</evidence>
<dbReference type="PROSITE" id="PS50929">
    <property type="entry name" value="ABC_TM1F"/>
    <property type="match status" value="1"/>
</dbReference>
<feature type="transmembrane region" description="Helical" evidence="5">
    <location>
        <begin position="165"/>
        <end position="183"/>
    </location>
</feature>
<evidence type="ECO:0000256" key="1">
    <source>
        <dbReference type="ARBA" id="ARBA00004651"/>
    </source>
</evidence>
<evidence type="ECO:0000259" key="6">
    <source>
        <dbReference type="PROSITE" id="PS50893"/>
    </source>
</evidence>
<dbReference type="AlphaFoldDB" id="A0A0P7BZC7"/>
<evidence type="ECO:0000256" key="5">
    <source>
        <dbReference type="SAM" id="Phobius"/>
    </source>
</evidence>
<dbReference type="PANTHER" id="PTHR43394:SF4">
    <property type="entry name" value="TOXIN SECRETION ABC TRANSPORTER ATP-BINDING PROTEIN"/>
    <property type="match status" value="1"/>
</dbReference>
<protein>
    <recommendedName>
        <fullName evidence="10">ABC transporter</fullName>
    </recommendedName>
</protein>
<dbReference type="InterPro" id="IPR036640">
    <property type="entry name" value="ABC1_TM_sf"/>
</dbReference>
<dbReference type="GO" id="GO:0016887">
    <property type="term" value="F:ATP hydrolysis activity"/>
    <property type="evidence" value="ECO:0007669"/>
    <property type="project" value="InterPro"/>
</dbReference>
<feature type="transmembrane region" description="Helical" evidence="5">
    <location>
        <begin position="280"/>
        <end position="297"/>
    </location>
</feature>
<reference evidence="8 9" key="1">
    <citation type="submission" date="2015-07" db="EMBL/GenBank/DDBJ databases">
        <title>The draft genome sequence of Leadbetterella sp. JN14-9.</title>
        <authorList>
            <person name="Liu Y."/>
            <person name="Du J."/>
            <person name="Shao Z."/>
        </authorList>
    </citation>
    <scope>NUCLEOTIDE SEQUENCE [LARGE SCALE GENOMIC DNA]</scope>
    <source>
        <strain evidence="8 9">JN14-9</strain>
    </source>
</reference>
<evidence type="ECO:0000259" key="7">
    <source>
        <dbReference type="PROSITE" id="PS50929"/>
    </source>
</evidence>
<feature type="transmembrane region" description="Helical" evidence="5">
    <location>
        <begin position="251"/>
        <end position="274"/>
    </location>
</feature>
<dbReference type="SUPFAM" id="SSF52540">
    <property type="entry name" value="P-loop containing nucleoside triphosphate hydrolases"/>
    <property type="match status" value="1"/>
</dbReference>
<dbReference type="STRING" id="1605367.AFM12_13825"/>
<dbReference type="PROSITE" id="PS50893">
    <property type="entry name" value="ABC_TRANSPORTER_2"/>
    <property type="match status" value="1"/>
</dbReference>
<dbReference type="InterPro" id="IPR027417">
    <property type="entry name" value="P-loop_NTPase"/>
</dbReference>
<dbReference type="Gene3D" id="1.20.1560.10">
    <property type="entry name" value="ABC transporter type 1, transmembrane domain"/>
    <property type="match status" value="1"/>
</dbReference>
<gene>
    <name evidence="8" type="ORF">AFM12_13825</name>
</gene>
<feature type="domain" description="ABC transmembrane type-1" evidence="7">
    <location>
        <begin position="32"/>
        <end position="309"/>
    </location>
</feature>
<dbReference type="InterPro" id="IPR039421">
    <property type="entry name" value="Type_1_exporter"/>
</dbReference>
<keyword evidence="3 5" id="KW-1133">Transmembrane helix</keyword>
<dbReference type="Pfam" id="PF00005">
    <property type="entry name" value="ABC_tran"/>
    <property type="match status" value="1"/>
</dbReference>
<dbReference type="InterPro" id="IPR003439">
    <property type="entry name" value="ABC_transporter-like_ATP-bd"/>
</dbReference>
<dbReference type="OrthoDB" id="311344at2"/>
<dbReference type="Pfam" id="PF00664">
    <property type="entry name" value="ABC_membrane"/>
    <property type="match status" value="1"/>
</dbReference>
<feature type="transmembrane region" description="Helical" evidence="5">
    <location>
        <begin position="30"/>
        <end position="54"/>
    </location>
</feature>
<dbReference type="RefSeq" id="WP_055149237.1">
    <property type="nucleotide sequence ID" value="NZ_JXSZ01000010.1"/>
</dbReference>
<dbReference type="GO" id="GO:0005524">
    <property type="term" value="F:ATP binding"/>
    <property type="evidence" value="ECO:0007669"/>
    <property type="project" value="InterPro"/>
</dbReference>
<sequence>MANQKQSEISIAIRKILSLLWLDKGDITAIYIYSIFAGLVSLSLPLGIQTIIGFVQAGSISTSIVVLIALVLLGTFIAGFLQVRQLQLIEKIEQKLFVRYSIEYAERLPLLDIQKLNKYHLPELVNRFFDAPGLQKSLHKLLVDIPSAIIQILFGVLLLSFYHPLFIAFGLILLAIIVLILRFTSNKGFSTSIETSDYKFKSASWLEEMARGVKTFKYARHTTLHLKKMDGLLSRYLNARTSHFGVLKFQYWSLIVFKVIITAAMLILGVTLLVDQQINIGQFIASDIVILLILGSVEKMIGNMDQVYESLTAVEKLDKVAKAALEVSGTFELPAKEEGISVEMTDVTFGYEENETVLNNLNLKVEPGEWLLIHGSSGSGKTSVLRLLTGSFRKRSGQILIDGLPIGNYDNVSLRKQMGILLGKQNIFEGSILENITLGDNQLDLALVKKVCGLTGLSEFIGKTEDGMNTILEPFGRQLSSKEVHQILLSRAILLQNRLTLMEEPFRYLSEEQIEGIVNYLKETKTTVILASEYMANAKWCDKVIELKQNA</sequence>
<dbReference type="EMBL" id="LGTQ01000010">
    <property type="protein sequence ID" value="KPM47574.1"/>
    <property type="molecule type" value="Genomic_DNA"/>
</dbReference>
<comment type="caution">
    <text evidence="8">The sequence shown here is derived from an EMBL/GenBank/DDBJ whole genome shotgun (WGS) entry which is preliminary data.</text>
</comment>